<comment type="caution">
    <text evidence="7">The sequence shown here is derived from an EMBL/GenBank/DDBJ whole genome shotgun (WGS) entry which is preliminary data.</text>
</comment>
<dbReference type="InterPro" id="IPR036852">
    <property type="entry name" value="Peptidase_S8/S53_dom_sf"/>
</dbReference>
<evidence type="ECO:0000256" key="1">
    <source>
        <dbReference type="ARBA" id="ARBA00011073"/>
    </source>
</evidence>
<dbReference type="PRINTS" id="PR00723">
    <property type="entry name" value="SUBTILISIN"/>
</dbReference>
<keyword evidence="4 5" id="KW-0720">Serine protease</keyword>
<dbReference type="InterPro" id="IPR015500">
    <property type="entry name" value="Peptidase_S8_subtilisin-rel"/>
</dbReference>
<protein>
    <submittedName>
        <fullName evidence="7">Subtilase family protein</fullName>
    </submittedName>
</protein>
<gene>
    <name evidence="7" type="ORF">JD78_02108</name>
</gene>
<dbReference type="GO" id="GO:0006508">
    <property type="term" value="P:proteolysis"/>
    <property type="evidence" value="ECO:0007669"/>
    <property type="project" value="UniProtKB-KW"/>
</dbReference>
<evidence type="ECO:0000256" key="4">
    <source>
        <dbReference type="ARBA" id="ARBA00022825"/>
    </source>
</evidence>
<keyword evidence="8" id="KW-1185">Reference proteome</keyword>
<dbReference type="Gene3D" id="3.40.50.200">
    <property type="entry name" value="Peptidase S8/S53 domain"/>
    <property type="match status" value="1"/>
</dbReference>
<keyword evidence="3 5" id="KW-0378">Hydrolase</keyword>
<dbReference type="PANTHER" id="PTHR43806:SF11">
    <property type="entry name" value="CEREVISIN-RELATED"/>
    <property type="match status" value="1"/>
</dbReference>
<reference evidence="7 8" key="1">
    <citation type="submission" date="2019-07" db="EMBL/GenBank/DDBJ databases">
        <title>R&amp;d 2014.</title>
        <authorList>
            <person name="Klenk H.-P."/>
        </authorList>
    </citation>
    <scope>NUCLEOTIDE SEQUENCE [LARGE SCALE GENOMIC DNA]</scope>
    <source>
        <strain evidence="7 8">DSM 45764</strain>
    </source>
</reference>
<evidence type="ECO:0000256" key="2">
    <source>
        <dbReference type="ARBA" id="ARBA00022670"/>
    </source>
</evidence>
<feature type="active site" description="Charge relay system" evidence="5">
    <location>
        <position position="103"/>
    </location>
</feature>
<dbReference type="InterPro" id="IPR050131">
    <property type="entry name" value="Peptidase_S8_subtilisin-like"/>
</dbReference>
<evidence type="ECO:0000313" key="8">
    <source>
        <dbReference type="Proteomes" id="UP000321490"/>
    </source>
</evidence>
<dbReference type="GO" id="GO:0004252">
    <property type="term" value="F:serine-type endopeptidase activity"/>
    <property type="evidence" value="ECO:0007669"/>
    <property type="project" value="UniProtKB-UniRule"/>
</dbReference>
<dbReference type="PANTHER" id="PTHR43806">
    <property type="entry name" value="PEPTIDASE S8"/>
    <property type="match status" value="1"/>
</dbReference>
<organism evidence="7 8">
    <name type="scientific">Modestobacter roseus</name>
    <dbReference type="NCBI Taxonomy" id="1181884"/>
    <lineage>
        <taxon>Bacteria</taxon>
        <taxon>Bacillati</taxon>
        <taxon>Actinomycetota</taxon>
        <taxon>Actinomycetes</taxon>
        <taxon>Geodermatophilales</taxon>
        <taxon>Geodermatophilaceae</taxon>
        <taxon>Modestobacter</taxon>
    </lineage>
</organism>
<proteinExistence type="inferred from homology"/>
<feature type="domain" description="Peptidase S8/S53" evidence="6">
    <location>
        <begin position="94"/>
        <end position="336"/>
    </location>
</feature>
<comment type="similarity">
    <text evidence="1 5">Belongs to the peptidase S8 family.</text>
</comment>
<feature type="active site" description="Charge relay system" evidence="5">
    <location>
        <position position="308"/>
    </location>
</feature>
<evidence type="ECO:0000259" key="6">
    <source>
        <dbReference type="Pfam" id="PF00082"/>
    </source>
</evidence>
<accession>A0A562ISQ3</accession>
<dbReference type="SUPFAM" id="SSF52743">
    <property type="entry name" value="Subtilisin-like"/>
    <property type="match status" value="1"/>
</dbReference>
<dbReference type="Pfam" id="PF00082">
    <property type="entry name" value="Peptidase_S8"/>
    <property type="match status" value="1"/>
</dbReference>
<keyword evidence="2 5" id="KW-0645">Protease</keyword>
<dbReference type="RefSeq" id="WP_166521122.1">
    <property type="nucleotide sequence ID" value="NZ_JABGDC010000184.1"/>
</dbReference>
<dbReference type="Proteomes" id="UP000321490">
    <property type="component" value="Unassembled WGS sequence"/>
</dbReference>
<dbReference type="EMBL" id="VLKF01000001">
    <property type="protein sequence ID" value="TWH73584.1"/>
    <property type="molecule type" value="Genomic_DNA"/>
</dbReference>
<evidence type="ECO:0000256" key="5">
    <source>
        <dbReference type="PROSITE-ProRule" id="PRU01240"/>
    </source>
</evidence>
<dbReference type="PROSITE" id="PS51892">
    <property type="entry name" value="SUBTILASE"/>
    <property type="match status" value="1"/>
</dbReference>
<name>A0A562ISQ3_9ACTN</name>
<feature type="active site" description="Charge relay system" evidence="5">
    <location>
        <position position="137"/>
    </location>
</feature>
<evidence type="ECO:0000256" key="3">
    <source>
        <dbReference type="ARBA" id="ARBA00022801"/>
    </source>
</evidence>
<dbReference type="AlphaFoldDB" id="A0A562ISQ3"/>
<evidence type="ECO:0000313" key="7">
    <source>
        <dbReference type="EMBL" id="TWH73584.1"/>
    </source>
</evidence>
<dbReference type="InterPro" id="IPR000209">
    <property type="entry name" value="Peptidase_S8/S53_dom"/>
</dbReference>
<sequence>MPAALVVDRSVPRVREVLGRSAGWTRVGSRLRRIHLPDQEFADVRRRCAGVDEDRVMTVRITGQPMRYNGDGAALPTLAELRDRRDQPGGNWTGEGVLVGSVDTGVQQHLWLSGGYLSAPADFEAPTGTAPGLQVGHGTFITGLVLQQAPAAGVWVEKALAADGQALSSVVADAAMQLARRGVHVLNLSLGCFADDPNAREVMQQLVDDLHEVNPELVIVTAAGNLGGPGEPATPQDFWPAALDDVVAVGSVDSPTSTGWSAWSNRGPWVDLAAPGHELLSTFVDGTLTDADGTAQTYTGWARWSGTSFAAAVVAGAIARLMTGRRPITAREAVAALRSGAYGTGWTAPEEGVPAVPVVRLATWDEQQADTAVA</sequence>